<dbReference type="EMBL" id="NKCI01000269">
    <property type="protein sequence ID" value="RSL45226.1"/>
    <property type="molecule type" value="Genomic_DNA"/>
</dbReference>
<evidence type="ECO:0000256" key="1">
    <source>
        <dbReference type="SAM" id="MobiDB-lite"/>
    </source>
</evidence>
<sequence length="139" mass="14805">MAVHEAMRANVAPGLHGQDQRAGRECGFMEQACTGLPYTTLSNCYTRKSGDDAGSSTSPSRNASSPSGGNTDSGLLDLARSSRIRKAPDESTADVMSRQDSFHSGHAQGNLGEEEGKGSMHVIHCLACLEQKHPRPSKY</sequence>
<organism evidence="2 3">
    <name type="scientific">Fusarium duplospermum</name>
    <dbReference type="NCBI Taxonomy" id="1325734"/>
    <lineage>
        <taxon>Eukaryota</taxon>
        <taxon>Fungi</taxon>
        <taxon>Dikarya</taxon>
        <taxon>Ascomycota</taxon>
        <taxon>Pezizomycotina</taxon>
        <taxon>Sordariomycetes</taxon>
        <taxon>Hypocreomycetidae</taxon>
        <taxon>Hypocreales</taxon>
        <taxon>Nectriaceae</taxon>
        <taxon>Fusarium</taxon>
        <taxon>Fusarium solani species complex</taxon>
    </lineage>
</organism>
<keyword evidence="3" id="KW-1185">Reference proteome</keyword>
<feature type="compositionally biased region" description="Low complexity" evidence="1">
    <location>
        <begin position="53"/>
        <end position="70"/>
    </location>
</feature>
<accession>A0A428NWQ3</accession>
<protein>
    <submittedName>
        <fullName evidence="2">Uncharacterized protein</fullName>
    </submittedName>
</protein>
<evidence type="ECO:0000313" key="3">
    <source>
        <dbReference type="Proteomes" id="UP000288168"/>
    </source>
</evidence>
<dbReference type="AlphaFoldDB" id="A0A428NWQ3"/>
<reference evidence="2 3" key="1">
    <citation type="submission" date="2017-06" db="EMBL/GenBank/DDBJ databases">
        <title>Comparative genomic analysis of Ambrosia Fusariam Clade fungi.</title>
        <authorList>
            <person name="Stajich J.E."/>
            <person name="Carrillo J."/>
            <person name="Kijimoto T."/>
            <person name="Eskalen A."/>
            <person name="O'Donnell K."/>
            <person name="Kasson M."/>
        </authorList>
    </citation>
    <scope>NUCLEOTIDE SEQUENCE [LARGE SCALE GENOMIC DNA]</scope>
    <source>
        <strain evidence="2 3">NRRL62584</strain>
    </source>
</reference>
<feature type="region of interest" description="Disordered" evidence="1">
    <location>
        <begin position="47"/>
        <end position="114"/>
    </location>
</feature>
<proteinExistence type="predicted"/>
<evidence type="ECO:0000313" key="2">
    <source>
        <dbReference type="EMBL" id="RSL45226.1"/>
    </source>
</evidence>
<comment type="caution">
    <text evidence="2">The sequence shown here is derived from an EMBL/GenBank/DDBJ whole genome shotgun (WGS) entry which is preliminary data.</text>
</comment>
<gene>
    <name evidence="2" type="ORF">CEP54_014355</name>
</gene>
<dbReference type="Proteomes" id="UP000288168">
    <property type="component" value="Unassembled WGS sequence"/>
</dbReference>
<name>A0A428NWQ3_9HYPO</name>